<dbReference type="InterPro" id="IPR036047">
    <property type="entry name" value="F-box-like_dom_sf"/>
</dbReference>
<evidence type="ECO:0000313" key="1">
    <source>
        <dbReference type="EMBL" id="KAF5375805.1"/>
    </source>
</evidence>
<name>A0A8H5H3B2_9AGAR</name>
<dbReference type="AlphaFoldDB" id="A0A8H5H3B2"/>
<dbReference type="OrthoDB" id="2977329at2759"/>
<dbReference type="EMBL" id="JAACJN010000094">
    <property type="protein sequence ID" value="KAF5375805.1"/>
    <property type="molecule type" value="Genomic_DNA"/>
</dbReference>
<keyword evidence="2" id="KW-1185">Reference proteome</keyword>
<evidence type="ECO:0000313" key="2">
    <source>
        <dbReference type="Proteomes" id="UP000518752"/>
    </source>
</evidence>
<proteinExistence type="predicted"/>
<protein>
    <recommendedName>
        <fullName evidence="3">F-box domain-containing protein</fullName>
    </recommendedName>
</protein>
<accession>A0A8H5H3B2</accession>
<dbReference type="Proteomes" id="UP000518752">
    <property type="component" value="Unassembled WGS sequence"/>
</dbReference>
<reference evidence="1 2" key="1">
    <citation type="journal article" date="2020" name="ISME J.">
        <title>Uncovering the hidden diversity of litter-decomposition mechanisms in mushroom-forming fungi.</title>
        <authorList>
            <person name="Floudas D."/>
            <person name="Bentzer J."/>
            <person name="Ahren D."/>
            <person name="Johansson T."/>
            <person name="Persson P."/>
            <person name="Tunlid A."/>
        </authorList>
    </citation>
    <scope>NUCLEOTIDE SEQUENCE [LARGE SCALE GENOMIC DNA]</scope>
    <source>
        <strain evidence="1 2">CBS 406.79</strain>
    </source>
</reference>
<organism evidence="1 2">
    <name type="scientific">Collybiopsis confluens</name>
    <dbReference type="NCBI Taxonomy" id="2823264"/>
    <lineage>
        <taxon>Eukaryota</taxon>
        <taxon>Fungi</taxon>
        <taxon>Dikarya</taxon>
        <taxon>Basidiomycota</taxon>
        <taxon>Agaricomycotina</taxon>
        <taxon>Agaricomycetes</taxon>
        <taxon>Agaricomycetidae</taxon>
        <taxon>Agaricales</taxon>
        <taxon>Marasmiineae</taxon>
        <taxon>Omphalotaceae</taxon>
        <taxon>Collybiopsis</taxon>
    </lineage>
</organism>
<sequence>MYEYLPIELEEAIISHLSNSKPDLQNCSLVCKSWLPSTRALLFHSLSETGKPSSGTAGPFLSAVYAIQKASHLKHLPQRLKVDCAHILEYTRLVFNTVHLGNMTHLWLCRADFSRFDLNISLTLSLLSSLRGLAIDRTVFLNACQLLHFLSSPCFRNLRFLSLTDVSYLQRPEPGNMRSAIEKAEGTMDYWKSTTVSSPTSMPPSRIELEELEIGLIPEHNVFHLLYHPDSSFDWKRLKRIKFYRVWDNTLIQGFLNGPLPVLKSIAFDRSDMMYHFTSSGPFTGVLENPSVVTNLTEISMNIISFAHDPLEFGMDFFGLSWVTEHFSDQAPQIDVHIHLPTDLGFVSSSDRNTKQTKASVDMILGLTLLPSIRSVHLVVPLSAGSSMQDRKSVKDICEDWFAPSTRTRIRVEYREVPAGDEREPFTADL</sequence>
<comment type="caution">
    <text evidence="1">The sequence shown here is derived from an EMBL/GenBank/DDBJ whole genome shotgun (WGS) entry which is preliminary data.</text>
</comment>
<gene>
    <name evidence="1" type="ORF">D9757_011194</name>
</gene>
<dbReference type="SUPFAM" id="SSF81383">
    <property type="entry name" value="F-box domain"/>
    <property type="match status" value="1"/>
</dbReference>
<evidence type="ECO:0008006" key="3">
    <source>
        <dbReference type="Google" id="ProtNLM"/>
    </source>
</evidence>